<dbReference type="Pfam" id="PF17676">
    <property type="entry name" value="Peptidase_S66C"/>
    <property type="match status" value="1"/>
</dbReference>
<feature type="domain" description="LD-carboxypeptidase N-terminal" evidence="4">
    <location>
        <begin position="12"/>
        <end position="131"/>
    </location>
</feature>
<dbReference type="InterPro" id="IPR027478">
    <property type="entry name" value="LdcA_N"/>
</dbReference>
<gene>
    <name evidence="6" type="ORF">KDK92_06215</name>
</gene>
<name>A0A9J6NXT8_9CLOT</name>
<dbReference type="InterPro" id="IPR003507">
    <property type="entry name" value="S66_fam"/>
</dbReference>
<comment type="caution">
    <text evidence="6">The sequence shown here is derived from an EMBL/GenBank/DDBJ whole genome shotgun (WGS) entry which is preliminary data.</text>
</comment>
<evidence type="ECO:0000313" key="7">
    <source>
        <dbReference type="Proteomes" id="UP001056429"/>
    </source>
</evidence>
<evidence type="ECO:0000256" key="3">
    <source>
        <dbReference type="PIRSR" id="PIRSR028757-1"/>
    </source>
</evidence>
<dbReference type="Gene3D" id="3.40.50.10740">
    <property type="entry name" value="Class I glutamine amidotransferase-like"/>
    <property type="match status" value="1"/>
</dbReference>
<dbReference type="GO" id="GO:0016787">
    <property type="term" value="F:hydrolase activity"/>
    <property type="evidence" value="ECO:0007669"/>
    <property type="project" value="UniProtKB-KW"/>
</dbReference>
<sequence>MIPNKLKLGDEIRVIAPSTSLSIMNEESKEIAIKTLEDMGFKITFSKNCEEIDEFSSSSIKSRIHDLHEAFLDKNVKAILTVIGGYNCNQLLNYIDYEIIKNNPKILCGYSDITALSNAIYNMTELITYSGPHFSSFGMKKGLEYTKEYFKKCLMEESEFEIEPCQQWSDDPWYLDQENRVFFESKGYEIINEGTAKGKILGGNLCTFNLLHGTKYMPNLENTILFIEDDSLSSPETFDRDLQSLIHQPNFHKVKGIILGKFQVDMKMTKEKLYKIIKTKSALNNIPVITEVNFGHTTPQITFPVGGEAEIVVTENNVKILISNH</sequence>
<evidence type="ECO:0000259" key="4">
    <source>
        <dbReference type="Pfam" id="PF02016"/>
    </source>
</evidence>
<dbReference type="InterPro" id="IPR040921">
    <property type="entry name" value="Peptidase_S66C"/>
</dbReference>
<evidence type="ECO:0000256" key="2">
    <source>
        <dbReference type="ARBA" id="ARBA00022801"/>
    </source>
</evidence>
<reference evidence="6" key="2">
    <citation type="submission" date="2021-04" db="EMBL/GenBank/DDBJ databases">
        <authorList>
            <person name="Dong X."/>
        </authorList>
    </citation>
    <scope>NUCLEOTIDE SEQUENCE</scope>
    <source>
        <strain evidence="6">ZWT</strain>
    </source>
</reference>
<proteinExistence type="inferred from homology"/>
<dbReference type="Proteomes" id="UP001056429">
    <property type="component" value="Unassembled WGS sequence"/>
</dbReference>
<dbReference type="Gene3D" id="3.50.30.60">
    <property type="entry name" value="LD-carboxypeptidase A C-terminal domain-like"/>
    <property type="match status" value="1"/>
</dbReference>
<dbReference type="PANTHER" id="PTHR30237:SF6">
    <property type="entry name" value="CARBOXYPEPTIDASE YOCD-RELATED"/>
    <property type="match status" value="1"/>
</dbReference>
<dbReference type="PANTHER" id="PTHR30237">
    <property type="entry name" value="MURAMOYLTETRAPEPTIDE CARBOXYPEPTIDASE"/>
    <property type="match status" value="1"/>
</dbReference>
<dbReference type="SUPFAM" id="SSF52317">
    <property type="entry name" value="Class I glutamine amidotransferase-like"/>
    <property type="match status" value="1"/>
</dbReference>
<feature type="domain" description="LD-carboxypeptidase C-terminal" evidence="5">
    <location>
        <begin position="197"/>
        <end position="311"/>
    </location>
</feature>
<dbReference type="CDD" id="cd07062">
    <property type="entry name" value="Peptidase_S66_mccF_like"/>
    <property type="match status" value="1"/>
</dbReference>
<dbReference type="PIRSF" id="PIRSF028757">
    <property type="entry name" value="LD-carboxypeptidase"/>
    <property type="match status" value="1"/>
</dbReference>
<dbReference type="InterPro" id="IPR029062">
    <property type="entry name" value="Class_I_gatase-like"/>
</dbReference>
<reference evidence="6" key="1">
    <citation type="journal article" date="2021" name="mSystems">
        <title>Bacteria and Archaea Synergistically Convert Glycine Betaine to Biogenic Methane in the Formosa Cold Seep of the South China Sea.</title>
        <authorList>
            <person name="Li L."/>
            <person name="Zhang W."/>
            <person name="Zhang S."/>
            <person name="Song L."/>
            <person name="Sun Q."/>
            <person name="Zhang H."/>
            <person name="Xiang H."/>
            <person name="Dong X."/>
        </authorList>
    </citation>
    <scope>NUCLEOTIDE SEQUENCE</scope>
    <source>
        <strain evidence="6">ZWT</strain>
    </source>
</reference>
<dbReference type="RefSeq" id="WP_250858326.1">
    <property type="nucleotide sequence ID" value="NZ_JAGSOJ010000001.1"/>
</dbReference>
<keyword evidence="2" id="KW-0378">Hydrolase</keyword>
<evidence type="ECO:0000256" key="1">
    <source>
        <dbReference type="ARBA" id="ARBA00010233"/>
    </source>
</evidence>
<feature type="active site" description="Charge relay system" evidence="3">
    <location>
        <position position="296"/>
    </location>
</feature>
<evidence type="ECO:0000259" key="5">
    <source>
        <dbReference type="Pfam" id="PF17676"/>
    </source>
</evidence>
<dbReference type="InterPro" id="IPR027461">
    <property type="entry name" value="Carboxypeptidase_A_C_sf"/>
</dbReference>
<evidence type="ECO:0000313" key="6">
    <source>
        <dbReference type="EMBL" id="MCM1989327.1"/>
    </source>
</evidence>
<dbReference type="Pfam" id="PF02016">
    <property type="entry name" value="Peptidase_S66"/>
    <property type="match status" value="1"/>
</dbReference>
<comment type="similarity">
    <text evidence="1">Belongs to the peptidase S66 family.</text>
</comment>
<protein>
    <submittedName>
        <fullName evidence="6">LD-carboxypeptidase</fullName>
    </submittedName>
</protein>
<dbReference type="SUPFAM" id="SSF141986">
    <property type="entry name" value="LD-carboxypeptidase A C-terminal domain-like"/>
    <property type="match status" value="1"/>
</dbReference>
<dbReference type="InterPro" id="IPR040449">
    <property type="entry name" value="Peptidase_S66_N"/>
</dbReference>
<organism evidence="6 7">
    <name type="scientific">Oceanirhabdus seepicola</name>
    <dbReference type="NCBI Taxonomy" id="2828781"/>
    <lineage>
        <taxon>Bacteria</taxon>
        <taxon>Bacillati</taxon>
        <taxon>Bacillota</taxon>
        <taxon>Clostridia</taxon>
        <taxon>Eubacteriales</taxon>
        <taxon>Clostridiaceae</taxon>
        <taxon>Oceanirhabdus</taxon>
    </lineage>
</organism>
<keyword evidence="7" id="KW-1185">Reference proteome</keyword>
<dbReference type="EMBL" id="JAGSOJ010000001">
    <property type="protein sequence ID" value="MCM1989327.1"/>
    <property type="molecule type" value="Genomic_DNA"/>
</dbReference>
<accession>A0A9J6NXT8</accession>
<dbReference type="AlphaFoldDB" id="A0A9J6NXT8"/>
<feature type="active site" description="Nucleophile" evidence="3">
    <location>
        <position position="111"/>
    </location>
</feature>
<feature type="active site" description="Charge relay system" evidence="3">
    <location>
        <position position="228"/>
    </location>
</feature>